<keyword evidence="1" id="KW-1133">Transmembrane helix</keyword>
<dbReference type="EMBL" id="JACSZT010000021">
    <property type="protein sequence ID" value="MBC6499701.1"/>
    <property type="molecule type" value="Genomic_DNA"/>
</dbReference>
<dbReference type="Proteomes" id="UP000650485">
    <property type="component" value="Unassembled WGS sequence"/>
</dbReference>
<evidence type="ECO:0000256" key="1">
    <source>
        <dbReference type="SAM" id="Phobius"/>
    </source>
</evidence>
<keyword evidence="1" id="KW-0472">Membrane</keyword>
<protein>
    <submittedName>
        <fullName evidence="2">Uncharacterized protein</fullName>
    </submittedName>
</protein>
<feature type="transmembrane region" description="Helical" evidence="1">
    <location>
        <begin position="21"/>
        <end position="42"/>
    </location>
</feature>
<proteinExistence type="predicted"/>
<organism evidence="2 3">
    <name type="scientific">Weissella confusa</name>
    <name type="common">Lactobacillus confusus</name>
    <dbReference type="NCBI Taxonomy" id="1583"/>
    <lineage>
        <taxon>Bacteria</taxon>
        <taxon>Bacillati</taxon>
        <taxon>Bacillota</taxon>
        <taxon>Bacilli</taxon>
        <taxon>Lactobacillales</taxon>
        <taxon>Lactobacillaceae</taxon>
        <taxon>Weissella</taxon>
    </lineage>
</organism>
<dbReference type="AlphaFoldDB" id="A0A923SP01"/>
<accession>A0A923SP01</accession>
<sequence length="45" mass="4919">MMKTSKLVKFIAKDSYEGFRTFLIAVGPVMIVALAIAFKAGYSFG</sequence>
<reference evidence="2" key="1">
    <citation type="submission" date="2020-08" db="EMBL/GenBank/DDBJ databases">
        <title>Complete genome sequence of Weissella confusa strain FS54 provides insights into metabolic potential.</title>
        <authorList>
            <person name="Fhoula I."/>
            <person name="Najjari A."/>
            <person name="Lekired A."/>
            <person name="Bessrour-Aouam N."/>
            <person name="Jaballah S."/>
            <person name="Klibi N."/>
            <person name="Ouzari H.-I."/>
        </authorList>
    </citation>
    <scope>NUCLEOTIDE SEQUENCE</scope>
    <source>
        <strain evidence="2">FS54</strain>
    </source>
</reference>
<comment type="caution">
    <text evidence="2">The sequence shown here is derived from an EMBL/GenBank/DDBJ whole genome shotgun (WGS) entry which is preliminary data.</text>
</comment>
<evidence type="ECO:0000313" key="2">
    <source>
        <dbReference type="EMBL" id="MBC6499701.1"/>
    </source>
</evidence>
<evidence type="ECO:0000313" key="3">
    <source>
        <dbReference type="Proteomes" id="UP000650485"/>
    </source>
</evidence>
<keyword evidence="1" id="KW-0812">Transmembrane</keyword>
<gene>
    <name evidence="2" type="ORF">H7R52_16650</name>
</gene>
<name>A0A923SP01_WEICO</name>